<dbReference type="AlphaFoldDB" id="J9GY91"/>
<feature type="domain" description="Glycosyltransferase 2-like" evidence="1">
    <location>
        <begin position="4"/>
        <end position="126"/>
    </location>
</feature>
<evidence type="ECO:0000259" key="1">
    <source>
        <dbReference type="Pfam" id="PF00535"/>
    </source>
</evidence>
<reference evidence="2" key="1">
    <citation type="journal article" date="2012" name="PLoS ONE">
        <title>Gene sets for utilization of primary and secondary nutrition supplies in the distal gut of endangered iberian lynx.</title>
        <authorList>
            <person name="Alcaide M."/>
            <person name="Messina E."/>
            <person name="Richter M."/>
            <person name="Bargiela R."/>
            <person name="Peplies J."/>
            <person name="Huws S.A."/>
            <person name="Newbold C.J."/>
            <person name="Golyshin P.N."/>
            <person name="Simon M.A."/>
            <person name="Lopez G."/>
            <person name="Yakimov M.M."/>
            <person name="Ferrer M."/>
        </authorList>
    </citation>
    <scope>NUCLEOTIDE SEQUENCE</scope>
</reference>
<dbReference type="PANTHER" id="PTHR22916">
    <property type="entry name" value="GLYCOSYLTRANSFERASE"/>
    <property type="match status" value="1"/>
</dbReference>
<proteinExistence type="predicted"/>
<dbReference type="PANTHER" id="PTHR22916:SF3">
    <property type="entry name" value="UDP-GLCNAC:BETAGAL BETA-1,3-N-ACETYLGLUCOSAMINYLTRANSFERASE-LIKE PROTEIN 1"/>
    <property type="match status" value="1"/>
</dbReference>
<dbReference type="InterPro" id="IPR029044">
    <property type="entry name" value="Nucleotide-diphossugar_trans"/>
</dbReference>
<keyword evidence="2" id="KW-0808">Transferase</keyword>
<evidence type="ECO:0000313" key="2">
    <source>
        <dbReference type="EMBL" id="EJX08108.1"/>
    </source>
</evidence>
<protein>
    <submittedName>
        <fullName evidence="2">Glycosyltransferase group 2 family protein</fullName>
    </submittedName>
</protein>
<accession>J9GY91</accession>
<dbReference type="CDD" id="cd06433">
    <property type="entry name" value="GT_2_WfgS_like"/>
    <property type="match status" value="1"/>
</dbReference>
<sequence>MRISIITATFNSGNTLEDTLKSVLNQTYQDFEHIIVDGASKDNTLDIIRKYEPLMNGRLKYISEKDNGLYDAMNKGIDMATGEVIGILNSDDFYTSNDILEQIANYFEHNNVDAIYGDIHYVDGSNLSQCVRYYSSKVFRPCLMKMGFMPAHPSFYCRQQVYKQCGKFDTSYKVAADFEQLLRIIYIDKTPTAYLPLDFVTMREGGVSNTNLNSRMTIMKEHQRALRSHKVFCCPPLLYLRYVYKFYEILISPILYKQSLKRKG</sequence>
<comment type="caution">
    <text evidence="2">The sequence shown here is derived from an EMBL/GenBank/DDBJ whole genome shotgun (WGS) entry which is preliminary data.</text>
</comment>
<dbReference type="Pfam" id="PF00535">
    <property type="entry name" value="Glycos_transf_2"/>
    <property type="match status" value="1"/>
</dbReference>
<organism evidence="2">
    <name type="scientific">gut metagenome</name>
    <dbReference type="NCBI Taxonomy" id="749906"/>
    <lineage>
        <taxon>unclassified sequences</taxon>
        <taxon>metagenomes</taxon>
        <taxon>organismal metagenomes</taxon>
    </lineage>
</organism>
<name>J9GY91_9ZZZZ</name>
<dbReference type="InterPro" id="IPR001173">
    <property type="entry name" value="Glyco_trans_2-like"/>
</dbReference>
<gene>
    <name evidence="2" type="ORF">EVA_03782</name>
</gene>
<dbReference type="EMBL" id="AMCI01000704">
    <property type="protein sequence ID" value="EJX08108.1"/>
    <property type="molecule type" value="Genomic_DNA"/>
</dbReference>
<dbReference type="SUPFAM" id="SSF53448">
    <property type="entry name" value="Nucleotide-diphospho-sugar transferases"/>
    <property type="match status" value="1"/>
</dbReference>
<dbReference type="Gene3D" id="3.90.550.10">
    <property type="entry name" value="Spore Coat Polysaccharide Biosynthesis Protein SpsA, Chain A"/>
    <property type="match status" value="1"/>
</dbReference>
<dbReference type="GO" id="GO:0016758">
    <property type="term" value="F:hexosyltransferase activity"/>
    <property type="evidence" value="ECO:0007669"/>
    <property type="project" value="UniProtKB-ARBA"/>
</dbReference>